<evidence type="ECO:0000313" key="10">
    <source>
        <dbReference type="Proteomes" id="UP000694569"/>
    </source>
</evidence>
<dbReference type="Ensembl" id="ENSLLET00000013249.1">
    <property type="protein sequence ID" value="ENSLLEP00000012756.1"/>
    <property type="gene ID" value="ENSLLEG00000007965.1"/>
</dbReference>
<dbReference type="InterPro" id="IPR042617">
    <property type="entry name" value="CTC1-like"/>
</dbReference>
<dbReference type="Proteomes" id="UP000694569">
    <property type="component" value="Unplaced"/>
</dbReference>
<sequence length="1057" mass="117588">MEAEDPPEAPVDAWRESVQQHVRDYLWNGEEPVPPNLCDDLMRCLLGQCPELPLSYSFTSVYQLISLQRAPCVSLLGWSTDSFHTWSQEGKSHLQDAPLAKDKLLPRARLLLAGYIVEQTPDSSSSYDGNLYFKDKSGCLPCQISHLDLSLLGTLVLFPCWSYIPSPNGSSPGGYLEVLASPLPVIPFPLNEDSCDPAALTPTRALSLLNDRSHLKTLQVSVYGELSSVTSLVKIRQKVFFSFTLEDSESRVPVIVQGVLTRVLDPHAGLYELDRKVLLCTAYLQLLNGGRGLRAGAKVEISHAHLQQSPSPLYPTLVLSCCLRSRLTILEFSRLCSPLSATFSASSLHLHLLFRYQLTLPEYLWTSFIVDQLREKLCPRYVKRCCLSGRFGSGVQGVAHSLLHQTLSSFSEPEERNERDLQKEILGDPHVCPLLRYSPLSPPWSVLTFSKLLSLASDSRYLQTQESVSSLHWSCYLAQDKDLLMQPVLVGVLHASSLGSLKLKDQTSSLSCLVLPRAPLAWIGCVLEVRQYQMITEKICNGGERKDQQQHKTYALFLARDVRLLHFHDRCPTCPPSAFSTSPVSKKPRMLGPWASRHVLVKEVEGLLSNPDHDGKLQFQARASWVGSPELLSGQKSDGDETKLELLPKVVLIFLGSSVRWHQFINTGRVYRLVANGETDPGIFDSLAKQTKYTAHSPVCLTIPCDWSFEDVETSESSLQNVVSVEEALKMGPSASLLNVTGVLSQRSLCDPQDWRGVSSKSHVPGSFFPRGVSLKVSLCEQASHACVSVYLDVSLSPYPLGLLPGASVLLQGLERKVSRSGNVYLRSVPITCVKVLGPPTDNWQQIASPPLVTFSHLPGLPVPRRALCSVSCVLSLTLYFDCSLCRDTFRKGACCRFPSCSSRSGVFHAKSRVKAEDGSGEVLLYVQDEAVSLILGVSPNLWEALKSQILSRGRLVVKNRGKNYEIMSEEQSEDPLRSYLIFLMSRSHVCRPLMLTFTQRVTMSLPDEPSNMTRFTRGERDYITRILPSQTLTCLRLEEVEPRALCHLIRERNHAT</sequence>
<keyword evidence="7" id="KW-0238">DNA-binding</keyword>
<dbReference type="GO" id="GO:0042162">
    <property type="term" value="F:telomeric DNA binding"/>
    <property type="evidence" value="ECO:0007669"/>
    <property type="project" value="TreeGrafter"/>
</dbReference>
<protein>
    <recommendedName>
        <fullName evidence="4">CST complex subunit CTC1</fullName>
    </recommendedName>
</protein>
<reference evidence="9" key="1">
    <citation type="submission" date="2025-08" db="UniProtKB">
        <authorList>
            <consortium name="Ensembl"/>
        </authorList>
    </citation>
    <scope>IDENTIFICATION</scope>
</reference>
<keyword evidence="10" id="KW-1185">Reference proteome</keyword>
<dbReference type="GO" id="GO:1990879">
    <property type="term" value="C:CST complex"/>
    <property type="evidence" value="ECO:0007669"/>
    <property type="project" value="TreeGrafter"/>
</dbReference>
<reference evidence="9" key="2">
    <citation type="submission" date="2025-09" db="UniProtKB">
        <authorList>
            <consortium name="Ensembl"/>
        </authorList>
    </citation>
    <scope>IDENTIFICATION</scope>
</reference>
<dbReference type="GO" id="GO:0010833">
    <property type="term" value="P:telomere maintenance via telomere lengthening"/>
    <property type="evidence" value="ECO:0007669"/>
    <property type="project" value="TreeGrafter"/>
</dbReference>
<dbReference type="GO" id="GO:0045740">
    <property type="term" value="P:positive regulation of DNA replication"/>
    <property type="evidence" value="ECO:0007669"/>
    <property type="project" value="TreeGrafter"/>
</dbReference>
<evidence type="ECO:0000256" key="4">
    <source>
        <dbReference type="ARBA" id="ARBA00016175"/>
    </source>
</evidence>
<proteinExistence type="inferred from homology"/>
<dbReference type="PANTHER" id="PTHR14865">
    <property type="entry name" value="CST COMPLEX SUBUNIT CTC1"/>
    <property type="match status" value="1"/>
</dbReference>
<evidence type="ECO:0000256" key="2">
    <source>
        <dbReference type="ARBA" id="ARBA00004574"/>
    </source>
</evidence>
<keyword evidence="6" id="KW-0779">Telomere</keyword>
<evidence type="ECO:0000256" key="8">
    <source>
        <dbReference type="ARBA" id="ARBA00023242"/>
    </source>
</evidence>
<evidence type="ECO:0000256" key="7">
    <source>
        <dbReference type="ARBA" id="ARBA00023125"/>
    </source>
</evidence>
<dbReference type="AlphaFoldDB" id="A0A8C5ME36"/>
<evidence type="ECO:0000256" key="5">
    <source>
        <dbReference type="ARBA" id="ARBA00022454"/>
    </source>
</evidence>
<keyword evidence="8" id="KW-0539">Nucleus</keyword>
<dbReference type="GeneTree" id="ENSGT00390000011553"/>
<dbReference type="InterPro" id="IPR029156">
    <property type="entry name" value="CTC1"/>
</dbReference>
<evidence type="ECO:0000256" key="1">
    <source>
        <dbReference type="ARBA" id="ARBA00004123"/>
    </source>
</evidence>
<comment type="subcellular location">
    <subcellularLocation>
        <location evidence="2">Chromosome</location>
        <location evidence="2">Telomere</location>
    </subcellularLocation>
    <subcellularLocation>
        <location evidence="1">Nucleus</location>
    </subcellularLocation>
</comment>
<name>A0A8C5ME36_9ANUR</name>
<dbReference type="GO" id="GO:0003697">
    <property type="term" value="F:single-stranded DNA binding"/>
    <property type="evidence" value="ECO:0007669"/>
    <property type="project" value="InterPro"/>
</dbReference>
<dbReference type="Pfam" id="PF15489">
    <property type="entry name" value="CTC1"/>
    <property type="match status" value="1"/>
</dbReference>
<comment type="similarity">
    <text evidence="3">Belongs to the CTC1 family.</text>
</comment>
<keyword evidence="5" id="KW-0158">Chromosome</keyword>
<evidence type="ECO:0000313" key="9">
    <source>
        <dbReference type="Ensembl" id="ENSLLEP00000012756.1"/>
    </source>
</evidence>
<evidence type="ECO:0000256" key="6">
    <source>
        <dbReference type="ARBA" id="ARBA00022895"/>
    </source>
</evidence>
<evidence type="ECO:0000256" key="3">
    <source>
        <dbReference type="ARBA" id="ARBA00006332"/>
    </source>
</evidence>
<dbReference type="PANTHER" id="PTHR14865:SF2">
    <property type="entry name" value="CST COMPLEX SUBUNIT CTC1"/>
    <property type="match status" value="1"/>
</dbReference>
<accession>A0A8C5ME36</accession>
<organism evidence="9 10">
    <name type="scientific">Leptobrachium leishanense</name>
    <name type="common">Leishan spiny toad</name>
    <dbReference type="NCBI Taxonomy" id="445787"/>
    <lineage>
        <taxon>Eukaryota</taxon>
        <taxon>Metazoa</taxon>
        <taxon>Chordata</taxon>
        <taxon>Craniata</taxon>
        <taxon>Vertebrata</taxon>
        <taxon>Euteleostomi</taxon>
        <taxon>Amphibia</taxon>
        <taxon>Batrachia</taxon>
        <taxon>Anura</taxon>
        <taxon>Pelobatoidea</taxon>
        <taxon>Megophryidae</taxon>
        <taxon>Leptobrachium</taxon>
    </lineage>
</organism>